<evidence type="ECO:0000256" key="4">
    <source>
        <dbReference type="ARBA" id="ARBA00022840"/>
    </source>
</evidence>
<dbReference type="GO" id="GO:0005829">
    <property type="term" value="C:cytosol"/>
    <property type="evidence" value="ECO:0007669"/>
    <property type="project" value="TreeGrafter"/>
</dbReference>
<dbReference type="GO" id="GO:0003677">
    <property type="term" value="F:DNA binding"/>
    <property type="evidence" value="ECO:0007669"/>
    <property type="project" value="InterPro"/>
</dbReference>
<dbReference type="InterPro" id="IPR027417">
    <property type="entry name" value="P-loop_NTPase"/>
</dbReference>
<dbReference type="PANTHER" id="PTHR11070">
    <property type="entry name" value="UVRD / RECB / PCRA DNA HELICASE FAMILY MEMBER"/>
    <property type="match status" value="1"/>
</dbReference>
<organism evidence="6">
    <name type="scientific">marine sediment metagenome</name>
    <dbReference type="NCBI Taxonomy" id="412755"/>
    <lineage>
        <taxon>unclassified sequences</taxon>
        <taxon>metagenomes</taxon>
        <taxon>ecological metagenomes</taxon>
    </lineage>
</organism>
<dbReference type="InterPro" id="IPR014017">
    <property type="entry name" value="DNA_helicase_UvrD-like_C"/>
</dbReference>
<dbReference type="AlphaFoldDB" id="X0W2A8"/>
<keyword evidence="1" id="KW-0547">Nucleotide-binding</keyword>
<comment type="caution">
    <text evidence="6">The sequence shown here is derived from an EMBL/GenBank/DDBJ whole genome shotgun (WGS) entry which is preliminary data.</text>
</comment>
<evidence type="ECO:0000259" key="5">
    <source>
        <dbReference type="Pfam" id="PF13361"/>
    </source>
</evidence>
<dbReference type="Gene3D" id="3.40.50.300">
    <property type="entry name" value="P-loop containing nucleotide triphosphate hydrolases"/>
    <property type="match status" value="1"/>
</dbReference>
<dbReference type="InterPro" id="IPR000212">
    <property type="entry name" value="DNA_helicase_UvrD/REP"/>
</dbReference>
<dbReference type="GO" id="GO:0043138">
    <property type="term" value="F:3'-5' DNA helicase activity"/>
    <property type="evidence" value="ECO:0007669"/>
    <property type="project" value="TreeGrafter"/>
</dbReference>
<dbReference type="Pfam" id="PF13361">
    <property type="entry name" value="UvrD_C"/>
    <property type="match status" value="1"/>
</dbReference>
<keyword evidence="4" id="KW-0067">ATP-binding</keyword>
<evidence type="ECO:0000313" key="6">
    <source>
        <dbReference type="EMBL" id="GAG18773.1"/>
    </source>
</evidence>
<proteinExistence type="predicted"/>
<protein>
    <recommendedName>
        <fullName evidence="5">UvrD-like helicase C-terminal domain-containing protein</fullName>
    </recommendedName>
</protein>
<evidence type="ECO:0000256" key="2">
    <source>
        <dbReference type="ARBA" id="ARBA00022801"/>
    </source>
</evidence>
<dbReference type="SUPFAM" id="SSF52540">
    <property type="entry name" value="P-loop containing nucleoside triphosphate hydrolases"/>
    <property type="match status" value="1"/>
</dbReference>
<name>X0W2A8_9ZZZZ</name>
<dbReference type="GO" id="GO:0016787">
    <property type="term" value="F:hydrolase activity"/>
    <property type="evidence" value="ECO:0007669"/>
    <property type="project" value="UniProtKB-KW"/>
</dbReference>
<evidence type="ECO:0000256" key="3">
    <source>
        <dbReference type="ARBA" id="ARBA00022806"/>
    </source>
</evidence>
<feature type="non-terminal residue" evidence="6">
    <location>
        <position position="1"/>
    </location>
</feature>
<keyword evidence="3" id="KW-0347">Helicase</keyword>
<keyword evidence="2" id="KW-0378">Hydrolase</keyword>
<sequence>DLTLDPPTSTSDLAQPPYLEEDWLTLSTIHSAKGCEWDVVHVIHAADGMIPSDMAISDEAGLEEERRLFYVAMTRAKDMLYVYFPLRYYHRWSRTSDAHSYAQLTRFLPESTRQLFEQRTGEALEEEVEIQPLSIEELEDRLKQLWRE</sequence>
<feature type="domain" description="UvrD-like helicase C-terminal" evidence="5">
    <location>
        <begin position="24"/>
        <end position="82"/>
    </location>
</feature>
<evidence type="ECO:0000256" key="1">
    <source>
        <dbReference type="ARBA" id="ARBA00022741"/>
    </source>
</evidence>
<dbReference type="PANTHER" id="PTHR11070:SF3">
    <property type="entry name" value="DNA 3'-5' HELICASE"/>
    <property type="match status" value="1"/>
</dbReference>
<dbReference type="GO" id="GO:0005524">
    <property type="term" value="F:ATP binding"/>
    <property type="evidence" value="ECO:0007669"/>
    <property type="project" value="UniProtKB-KW"/>
</dbReference>
<dbReference type="EMBL" id="BARS01038102">
    <property type="protein sequence ID" value="GAG18773.1"/>
    <property type="molecule type" value="Genomic_DNA"/>
</dbReference>
<reference evidence="6" key="1">
    <citation type="journal article" date="2014" name="Front. Microbiol.">
        <title>High frequency of phylogenetically diverse reductive dehalogenase-homologous genes in deep subseafloor sedimentary metagenomes.</title>
        <authorList>
            <person name="Kawai M."/>
            <person name="Futagami T."/>
            <person name="Toyoda A."/>
            <person name="Takaki Y."/>
            <person name="Nishi S."/>
            <person name="Hori S."/>
            <person name="Arai W."/>
            <person name="Tsubouchi T."/>
            <person name="Morono Y."/>
            <person name="Uchiyama I."/>
            <person name="Ito T."/>
            <person name="Fujiyama A."/>
            <person name="Inagaki F."/>
            <person name="Takami H."/>
        </authorList>
    </citation>
    <scope>NUCLEOTIDE SEQUENCE</scope>
    <source>
        <strain evidence="6">Expedition CK06-06</strain>
    </source>
</reference>
<gene>
    <name evidence="6" type="ORF">S01H1_58332</name>
</gene>
<dbReference type="GO" id="GO:0000725">
    <property type="term" value="P:recombinational repair"/>
    <property type="evidence" value="ECO:0007669"/>
    <property type="project" value="TreeGrafter"/>
</dbReference>
<accession>X0W2A8</accession>